<dbReference type="PROSITE" id="PS51257">
    <property type="entry name" value="PROKAR_LIPOPROTEIN"/>
    <property type="match status" value="1"/>
</dbReference>
<keyword evidence="2" id="KW-1133">Transmembrane helix</keyword>
<keyword evidence="1" id="KW-1015">Disulfide bond</keyword>
<keyword evidence="2" id="KW-0472">Membrane</keyword>
<dbReference type="InterPro" id="IPR018378">
    <property type="entry name" value="C-type_lectin_CS"/>
</dbReference>
<dbReference type="InParanoid" id="A0A671XN92"/>
<evidence type="ECO:0000313" key="4">
    <source>
        <dbReference type="Ensembl" id="ENSSAUP00010050325.1"/>
    </source>
</evidence>
<reference evidence="4" key="3">
    <citation type="submission" date="2025-09" db="UniProtKB">
        <authorList>
            <consortium name="Ensembl"/>
        </authorList>
    </citation>
    <scope>IDENTIFICATION</scope>
</reference>
<dbReference type="InterPro" id="IPR001304">
    <property type="entry name" value="C-type_lectin-like"/>
</dbReference>
<dbReference type="InterPro" id="IPR016187">
    <property type="entry name" value="CTDL_fold"/>
</dbReference>
<dbReference type="Gene3D" id="3.10.100.10">
    <property type="entry name" value="Mannose-Binding Protein A, subunit A"/>
    <property type="match status" value="1"/>
</dbReference>
<dbReference type="Pfam" id="PF00059">
    <property type="entry name" value="Lectin_C"/>
    <property type="match status" value="1"/>
</dbReference>
<accession>A0A671XN92</accession>
<dbReference type="SUPFAM" id="SSF56436">
    <property type="entry name" value="C-type lectin-like"/>
    <property type="match status" value="1"/>
</dbReference>
<proteinExistence type="predicted"/>
<dbReference type="PROSITE" id="PS00615">
    <property type="entry name" value="C_TYPE_LECTIN_1"/>
    <property type="match status" value="1"/>
</dbReference>
<dbReference type="Ensembl" id="ENSSAUT00010052932.1">
    <property type="protein sequence ID" value="ENSSAUP00010050325.1"/>
    <property type="gene ID" value="ENSSAUG00010020962.1"/>
</dbReference>
<protein>
    <recommendedName>
        <fullName evidence="3">C-type lectin domain-containing protein</fullName>
    </recommendedName>
</protein>
<feature type="transmembrane region" description="Helical" evidence="2">
    <location>
        <begin position="29"/>
        <end position="49"/>
    </location>
</feature>
<reference evidence="4" key="2">
    <citation type="submission" date="2025-08" db="UniProtKB">
        <authorList>
            <consortium name="Ensembl"/>
        </authorList>
    </citation>
    <scope>IDENTIFICATION</scope>
</reference>
<feature type="transmembrane region" description="Helical" evidence="2">
    <location>
        <begin position="55"/>
        <end position="76"/>
    </location>
</feature>
<feature type="transmembrane region" description="Helical" evidence="2">
    <location>
        <begin position="6"/>
        <end position="22"/>
    </location>
</feature>
<evidence type="ECO:0000256" key="1">
    <source>
        <dbReference type="ARBA" id="ARBA00023157"/>
    </source>
</evidence>
<dbReference type="OMA" id="DNDIENC"/>
<dbReference type="SMART" id="SM00034">
    <property type="entry name" value="CLECT"/>
    <property type="match status" value="1"/>
</dbReference>
<evidence type="ECO:0000313" key="5">
    <source>
        <dbReference type="Proteomes" id="UP000472265"/>
    </source>
</evidence>
<sequence length="187" mass="21743">MKYLQQGYTIILYSCFCYFVHARCTEPLLCLLCLFAYSPLCSCMLVVSAAPTLQYLHVVLGQCLFLVCPLHVYHFIKEPKTWKEAQRYCRENYTDLATVYDMNDTQRLSDSVNTGEAWIGLHNDVGQDNRVWHWSLPGVEVTKYFWADNQPNDKNGIENCVVIKNNKWYDTACSDKRAFICYDGENM</sequence>
<organism evidence="4 5">
    <name type="scientific">Sparus aurata</name>
    <name type="common">Gilthead sea bream</name>
    <dbReference type="NCBI Taxonomy" id="8175"/>
    <lineage>
        <taxon>Eukaryota</taxon>
        <taxon>Metazoa</taxon>
        <taxon>Chordata</taxon>
        <taxon>Craniata</taxon>
        <taxon>Vertebrata</taxon>
        <taxon>Euteleostomi</taxon>
        <taxon>Actinopterygii</taxon>
        <taxon>Neopterygii</taxon>
        <taxon>Teleostei</taxon>
        <taxon>Neoteleostei</taxon>
        <taxon>Acanthomorphata</taxon>
        <taxon>Eupercaria</taxon>
        <taxon>Spariformes</taxon>
        <taxon>Sparidae</taxon>
        <taxon>Sparus</taxon>
    </lineage>
</organism>
<evidence type="ECO:0000256" key="2">
    <source>
        <dbReference type="SAM" id="Phobius"/>
    </source>
</evidence>
<dbReference type="GeneTree" id="ENSGT01100000263473"/>
<evidence type="ECO:0000259" key="3">
    <source>
        <dbReference type="PROSITE" id="PS50041"/>
    </source>
</evidence>
<dbReference type="PROSITE" id="PS50041">
    <property type="entry name" value="C_TYPE_LECTIN_2"/>
    <property type="match status" value="1"/>
</dbReference>
<dbReference type="InterPro" id="IPR016186">
    <property type="entry name" value="C-type_lectin-like/link_sf"/>
</dbReference>
<keyword evidence="2" id="KW-0812">Transmembrane</keyword>
<dbReference type="PANTHER" id="PTHR45784">
    <property type="entry name" value="C-TYPE LECTIN DOMAIN FAMILY 20 MEMBER A-RELATED"/>
    <property type="match status" value="1"/>
</dbReference>
<name>A0A671XN92_SPAAU</name>
<dbReference type="AlphaFoldDB" id="A0A671XN92"/>
<feature type="domain" description="C-type lectin" evidence="3">
    <location>
        <begin position="71"/>
        <end position="182"/>
    </location>
</feature>
<reference evidence="4" key="1">
    <citation type="submission" date="2021-04" db="EMBL/GenBank/DDBJ databases">
        <authorList>
            <consortium name="Wellcome Sanger Institute Data Sharing"/>
        </authorList>
    </citation>
    <scope>NUCLEOTIDE SEQUENCE [LARGE SCALE GENOMIC DNA]</scope>
</reference>
<dbReference type="Proteomes" id="UP000472265">
    <property type="component" value="Chromosome 10"/>
</dbReference>
<dbReference type="PANTHER" id="PTHR45784:SF3">
    <property type="entry name" value="C-TYPE LECTIN DOMAIN FAMILY 4 MEMBER K-LIKE-RELATED"/>
    <property type="match status" value="1"/>
</dbReference>
<keyword evidence="5" id="KW-1185">Reference proteome</keyword>